<dbReference type="Proteomes" id="UP000242243">
    <property type="component" value="Unassembled WGS sequence"/>
</dbReference>
<evidence type="ECO:0000313" key="4">
    <source>
        <dbReference type="Proteomes" id="UP000242243"/>
    </source>
</evidence>
<reference evidence="2 5" key="2">
    <citation type="submission" date="2019-07" db="EMBL/GenBank/DDBJ databases">
        <title>Whole genome shotgun sequence of Halolactibacillus halophilus NBRC 100868.</title>
        <authorList>
            <person name="Hosoyama A."/>
            <person name="Uohara A."/>
            <person name="Ohji S."/>
            <person name="Ichikawa N."/>
        </authorList>
    </citation>
    <scope>NUCLEOTIDE SEQUENCE [LARGE SCALE GENOMIC DNA]</scope>
    <source>
        <strain evidence="2 5">NBRC 100868</strain>
    </source>
</reference>
<dbReference type="STRING" id="306540.SAMN05421839_11843"/>
<dbReference type="OrthoDB" id="2989832at2"/>
<gene>
    <name evidence="2" type="ORF">HHA03_23620</name>
    <name evidence="3" type="ORF">SAMN05421839_11843</name>
</gene>
<dbReference type="Proteomes" id="UP000321547">
    <property type="component" value="Unassembled WGS sequence"/>
</dbReference>
<organism evidence="3 4">
    <name type="scientific">Halolactibacillus halophilus</name>
    <dbReference type="NCBI Taxonomy" id="306540"/>
    <lineage>
        <taxon>Bacteria</taxon>
        <taxon>Bacillati</taxon>
        <taxon>Bacillota</taxon>
        <taxon>Bacilli</taxon>
        <taxon>Bacillales</taxon>
        <taxon>Bacillaceae</taxon>
        <taxon>Halolactibacillus</taxon>
    </lineage>
</organism>
<dbReference type="EMBL" id="BJWI01000066">
    <property type="protein sequence ID" value="GEM02830.1"/>
    <property type="molecule type" value="Genomic_DNA"/>
</dbReference>
<protein>
    <submittedName>
        <fullName evidence="2">Peptidase M4</fullName>
    </submittedName>
    <submittedName>
        <fullName evidence="3">Predicted small secreted protein</fullName>
    </submittedName>
</protein>
<sequence length="104" mass="11774">MKQCKKTLFTLGVGTLLGYTVKSQLDKMPIKPEYALKRAKERFKEAGPVSGSWIYMKTETLALHGLNYTVYRGGITRTENGVHTQYEFYVDAYTGVIIDTKVTN</sequence>
<feature type="domain" description="PepSY" evidence="1">
    <location>
        <begin position="31"/>
        <end position="100"/>
    </location>
</feature>
<dbReference type="EMBL" id="FOXC01000018">
    <property type="protein sequence ID" value="SFP40762.1"/>
    <property type="molecule type" value="Genomic_DNA"/>
</dbReference>
<evidence type="ECO:0000313" key="5">
    <source>
        <dbReference type="Proteomes" id="UP000321547"/>
    </source>
</evidence>
<dbReference type="InterPro" id="IPR025711">
    <property type="entry name" value="PepSY"/>
</dbReference>
<evidence type="ECO:0000259" key="1">
    <source>
        <dbReference type="Pfam" id="PF03413"/>
    </source>
</evidence>
<reference evidence="3 4" key="1">
    <citation type="submission" date="2016-10" db="EMBL/GenBank/DDBJ databases">
        <authorList>
            <person name="de Groot N.N."/>
        </authorList>
    </citation>
    <scope>NUCLEOTIDE SEQUENCE [LARGE SCALE GENOMIC DNA]</scope>
    <source>
        <strain evidence="3 4">DSM 17073</strain>
    </source>
</reference>
<evidence type="ECO:0000313" key="3">
    <source>
        <dbReference type="EMBL" id="SFP40762.1"/>
    </source>
</evidence>
<dbReference type="Pfam" id="PF03413">
    <property type="entry name" value="PepSY"/>
    <property type="match status" value="1"/>
</dbReference>
<dbReference type="RefSeq" id="WP_089832094.1">
    <property type="nucleotide sequence ID" value="NZ_BJWI01000066.1"/>
</dbReference>
<accession>A0A1I5Q3H1</accession>
<dbReference type="AlphaFoldDB" id="A0A1I5Q3H1"/>
<proteinExistence type="predicted"/>
<evidence type="ECO:0000313" key="2">
    <source>
        <dbReference type="EMBL" id="GEM02830.1"/>
    </source>
</evidence>
<name>A0A1I5Q3H1_9BACI</name>
<keyword evidence="5" id="KW-1185">Reference proteome</keyword>